<evidence type="ECO:0000313" key="2">
    <source>
        <dbReference type="EMBL" id="SMP59075.1"/>
    </source>
</evidence>
<reference evidence="2 3" key="1">
    <citation type="submission" date="2017-05" db="EMBL/GenBank/DDBJ databases">
        <authorList>
            <person name="Varghese N."/>
            <person name="Submissions S."/>
        </authorList>
    </citation>
    <scope>NUCLEOTIDE SEQUENCE [LARGE SCALE GENOMIC DNA]</scope>
    <source>
        <strain evidence="2 3">DSM 26001</strain>
    </source>
</reference>
<keyword evidence="1" id="KW-0812">Transmembrane</keyword>
<protein>
    <submittedName>
        <fullName evidence="2">Uncharacterized membrane protein</fullName>
    </submittedName>
</protein>
<sequence>MILPLIDVVAVAWFLLMWIGYDRFADYWSMSHRSLLRHVNESRRDWMLRLTYRENRISDVALMANLSSSPTFFASTTIIIIGGLFALLGSTSKVANVVEEIPFSAHVPVQVWNLKIIVLICVFVFAFFRFTWALRQFNFCSILIGAAPNVSDYKDGTDAARADFADRSGKLVALAGESFNDGLRGYYFAIAAMTWFLQPTVFMVATTVVVAVLYFREFHSSALQAIVGR</sequence>
<keyword evidence="1" id="KW-0472">Membrane</keyword>
<organism evidence="2 3">
    <name type="scientific">Noviherbaspirillum suwonense</name>
    <dbReference type="NCBI Taxonomy" id="1224511"/>
    <lineage>
        <taxon>Bacteria</taxon>
        <taxon>Pseudomonadati</taxon>
        <taxon>Pseudomonadota</taxon>
        <taxon>Betaproteobacteria</taxon>
        <taxon>Burkholderiales</taxon>
        <taxon>Oxalobacteraceae</taxon>
        <taxon>Noviherbaspirillum</taxon>
    </lineage>
</organism>
<dbReference type="PANTHER" id="PTHR31881:SF6">
    <property type="entry name" value="OS09G0494600 PROTEIN"/>
    <property type="match status" value="1"/>
</dbReference>
<name>A0ABY1Q5V7_9BURK</name>
<accession>A0ABY1Q5V7</accession>
<feature type="transmembrane region" description="Helical" evidence="1">
    <location>
        <begin position="5"/>
        <end position="21"/>
    </location>
</feature>
<dbReference type="Proteomes" id="UP001158049">
    <property type="component" value="Unassembled WGS sequence"/>
</dbReference>
<feature type="transmembrane region" description="Helical" evidence="1">
    <location>
        <begin position="72"/>
        <end position="91"/>
    </location>
</feature>
<dbReference type="RefSeq" id="WP_283442124.1">
    <property type="nucleotide sequence ID" value="NZ_FXUL01000006.1"/>
</dbReference>
<dbReference type="InterPro" id="IPR006747">
    <property type="entry name" value="DUF599"/>
</dbReference>
<dbReference type="EMBL" id="FXUL01000006">
    <property type="protein sequence ID" value="SMP59075.1"/>
    <property type="molecule type" value="Genomic_DNA"/>
</dbReference>
<dbReference type="Pfam" id="PF04654">
    <property type="entry name" value="DUF599"/>
    <property type="match status" value="1"/>
</dbReference>
<feature type="transmembrane region" description="Helical" evidence="1">
    <location>
        <begin position="112"/>
        <end position="132"/>
    </location>
</feature>
<dbReference type="PANTHER" id="PTHR31881">
    <property type="match status" value="1"/>
</dbReference>
<gene>
    <name evidence="2" type="ORF">SAMN06295970_1066</name>
</gene>
<evidence type="ECO:0000256" key="1">
    <source>
        <dbReference type="SAM" id="Phobius"/>
    </source>
</evidence>
<comment type="caution">
    <text evidence="2">The sequence shown here is derived from an EMBL/GenBank/DDBJ whole genome shotgun (WGS) entry which is preliminary data.</text>
</comment>
<keyword evidence="3" id="KW-1185">Reference proteome</keyword>
<feature type="transmembrane region" description="Helical" evidence="1">
    <location>
        <begin position="186"/>
        <end position="215"/>
    </location>
</feature>
<evidence type="ECO:0000313" key="3">
    <source>
        <dbReference type="Proteomes" id="UP001158049"/>
    </source>
</evidence>
<proteinExistence type="predicted"/>
<keyword evidence="1" id="KW-1133">Transmembrane helix</keyword>